<organism evidence="2 4">
    <name type="scientific">Enterococcus faecalis</name>
    <name type="common">Streptococcus faecalis</name>
    <dbReference type="NCBI Taxonomy" id="1351"/>
    <lineage>
        <taxon>Bacteria</taxon>
        <taxon>Bacillati</taxon>
        <taxon>Bacillota</taxon>
        <taxon>Bacilli</taxon>
        <taxon>Lactobacillales</taxon>
        <taxon>Enterococcaceae</taxon>
        <taxon>Enterococcus</taxon>
    </lineage>
</organism>
<dbReference type="Proteomes" id="UP000516122">
    <property type="component" value="Chromosome"/>
</dbReference>
<accession>A0A7H0FN61</accession>
<proteinExistence type="predicted"/>
<dbReference type="EMBL" id="CP060804">
    <property type="protein sequence ID" value="QNP37477.1"/>
    <property type="molecule type" value="Genomic_DNA"/>
</dbReference>
<dbReference type="AlphaFoldDB" id="A0A7H0FN61"/>
<gene>
    <name evidence="1" type="ORF">DAI13_14655</name>
    <name evidence="2" type="ORF">H9Q64_13585</name>
</gene>
<name>A0A7H0FN61_ENTFL</name>
<dbReference type="SMR" id="A0A7H0FN61"/>
<protein>
    <submittedName>
        <fullName evidence="2">Uncharacterized protein</fullName>
    </submittedName>
</protein>
<evidence type="ECO:0000313" key="2">
    <source>
        <dbReference type="EMBL" id="QNP37477.1"/>
    </source>
</evidence>
<reference evidence="2 4" key="2">
    <citation type="submission" date="2020-08" db="EMBL/GenBank/DDBJ databases">
        <title>Enterococcus faecalis SF28073 genome assembly.</title>
        <authorList>
            <person name="Duerkop B.A."/>
            <person name="Johnson C.N."/>
        </authorList>
    </citation>
    <scope>NUCLEOTIDE SEQUENCE [LARGE SCALE GENOMIC DNA]</scope>
    <source>
        <strain evidence="2 4">SF28073</strain>
    </source>
</reference>
<dbReference type="RefSeq" id="WP_010707090.1">
    <property type="nucleotide sequence ID" value="NZ_CABGIS010000004.1"/>
</dbReference>
<evidence type="ECO:0000313" key="4">
    <source>
        <dbReference type="Proteomes" id="UP000516122"/>
    </source>
</evidence>
<sequence>MTMEQLQTPPVVVEVCHTLDKKQLNAISKQVYETTLEAIERARRDSEVDSDLIYTRVGVRRFLDNCSEAYLDELIAKGLPTGRRLSDRKTCWSKHQLRSWLLENE</sequence>
<dbReference type="Proteomes" id="UP000244140">
    <property type="component" value="Unassembled WGS sequence"/>
</dbReference>
<reference evidence="1 3" key="1">
    <citation type="submission" date="2018-04" db="EMBL/GenBank/DDBJ databases">
        <authorList>
            <person name="Van Tyne D."/>
        </authorList>
    </citation>
    <scope>NUCLEOTIDE SEQUENCE [LARGE SCALE GENOMIC DNA]</scope>
    <source>
        <strain evidence="1 3">B2535</strain>
    </source>
</reference>
<evidence type="ECO:0000313" key="3">
    <source>
        <dbReference type="Proteomes" id="UP000244140"/>
    </source>
</evidence>
<evidence type="ECO:0000313" key="1">
    <source>
        <dbReference type="EMBL" id="PTN78932.1"/>
    </source>
</evidence>
<dbReference type="EMBL" id="PZZH01000001">
    <property type="protein sequence ID" value="PTN78932.1"/>
    <property type="molecule type" value="Genomic_DNA"/>
</dbReference>